<gene>
    <name evidence="1" type="ORF">BDU57DRAFT_564457</name>
</gene>
<evidence type="ECO:0000313" key="1">
    <source>
        <dbReference type="EMBL" id="KAF1922098.1"/>
    </source>
</evidence>
<dbReference type="Proteomes" id="UP000800096">
    <property type="component" value="Unassembled WGS sequence"/>
</dbReference>
<protein>
    <submittedName>
        <fullName evidence="1">Uncharacterized protein</fullName>
    </submittedName>
</protein>
<feature type="non-terminal residue" evidence="1">
    <location>
        <position position="279"/>
    </location>
</feature>
<accession>A0A6A5R4K8</accession>
<name>A0A6A5R4K8_AMPQU</name>
<organism evidence="1 2">
    <name type="scientific">Ampelomyces quisqualis</name>
    <name type="common">Powdery mildew agent</name>
    <dbReference type="NCBI Taxonomy" id="50730"/>
    <lineage>
        <taxon>Eukaryota</taxon>
        <taxon>Fungi</taxon>
        <taxon>Dikarya</taxon>
        <taxon>Ascomycota</taxon>
        <taxon>Pezizomycotina</taxon>
        <taxon>Dothideomycetes</taxon>
        <taxon>Pleosporomycetidae</taxon>
        <taxon>Pleosporales</taxon>
        <taxon>Pleosporineae</taxon>
        <taxon>Phaeosphaeriaceae</taxon>
        <taxon>Ampelomyces</taxon>
    </lineage>
</organism>
<keyword evidence="2" id="KW-1185">Reference proteome</keyword>
<dbReference type="EMBL" id="ML979132">
    <property type="protein sequence ID" value="KAF1922098.1"/>
    <property type="molecule type" value="Genomic_DNA"/>
</dbReference>
<sequence>MIARTHQHIPDITRNLEECRDRDTAKSHLKSLFSSQDHRHEDKILNKIDLAARVYKMINMGGGKYAISGHCRLEWQEGNLNDFLSDYFDQKSELDRGSLKLELVFKDCKLRKIAGIKIQWTGNSMGHLRLVDEEDKVVAIFHHAPVLNIIANTISQIFPLGLVEETLRTIALLFPQNDRETKGWFRKLPIAQGLDKLLLKCGSLRLDDWQFGKFHFWHDRLVILNQASVRCVAARRLDTMVVRQAKWSAMIYFRGSCSRACSHHLLWGGAKHRRSVADI</sequence>
<dbReference type="OrthoDB" id="5428890at2759"/>
<reference evidence="1" key="1">
    <citation type="journal article" date="2020" name="Stud. Mycol.">
        <title>101 Dothideomycetes genomes: a test case for predicting lifestyles and emergence of pathogens.</title>
        <authorList>
            <person name="Haridas S."/>
            <person name="Albert R."/>
            <person name="Binder M."/>
            <person name="Bloem J."/>
            <person name="Labutti K."/>
            <person name="Salamov A."/>
            <person name="Andreopoulos B."/>
            <person name="Baker S."/>
            <person name="Barry K."/>
            <person name="Bills G."/>
            <person name="Bluhm B."/>
            <person name="Cannon C."/>
            <person name="Castanera R."/>
            <person name="Culley D."/>
            <person name="Daum C."/>
            <person name="Ezra D."/>
            <person name="Gonzalez J."/>
            <person name="Henrissat B."/>
            <person name="Kuo A."/>
            <person name="Liang C."/>
            <person name="Lipzen A."/>
            <person name="Lutzoni F."/>
            <person name="Magnuson J."/>
            <person name="Mondo S."/>
            <person name="Nolan M."/>
            <person name="Ohm R."/>
            <person name="Pangilinan J."/>
            <person name="Park H.-J."/>
            <person name="Ramirez L."/>
            <person name="Alfaro M."/>
            <person name="Sun H."/>
            <person name="Tritt A."/>
            <person name="Yoshinaga Y."/>
            <person name="Zwiers L.-H."/>
            <person name="Turgeon B."/>
            <person name="Goodwin S."/>
            <person name="Spatafora J."/>
            <person name="Crous P."/>
            <person name="Grigoriev I."/>
        </authorList>
    </citation>
    <scope>NUCLEOTIDE SEQUENCE</scope>
    <source>
        <strain evidence="1">HMLAC05119</strain>
    </source>
</reference>
<evidence type="ECO:0000313" key="2">
    <source>
        <dbReference type="Proteomes" id="UP000800096"/>
    </source>
</evidence>
<dbReference type="AlphaFoldDB" id="A0A6A5R4K8"/>
<proteinExistence type="predicted"/>